<dbReference type="EMBL" id="JACHFL010000005">
    <property type="protein sequence ID" value="MBB5363445.1"/>
    <property type="molecule type" value="Genomic_DNA"/>
</dbReference>
<comment type="similarity">
    <text evidence="1">Belongs to the glycosyltransferase 2 family.</text>
</comment>
<feature type="domain" description="Glycosyltransferase 2-like" evidence="5">
    <location>
        <begin position="6"/>
        <end position="132"/>
    </location>
</feature>
<dbReference type="AlphaFoldDB" id="A0A7W8JV00"/>
<proteinExistence type="inferred from homology"/>
<dbReference type="SUPFAM" id="SSF53448">
    <property type="entry name" value="Nucleotide-diphospho-sugar transferases"/>
    <property type="match status" value="1"/>
</dbReference>
<evidence type="ECO:0000256" key="1">
    <source>
        <dbReference type="ARBA" id="ARBA00006739"/>
    </source>
</evidence>
<dbReference type="Pfam" id="PF00535">
    <property type="entry name" value="Glycos_transf_2"/>
    <property type="match status" value="1"/>
</dbReference>
<sequence length="297" mass="33029">MESVAICICTYKRYESLRTLLENLTLIVKPDSYKVSIIVVDNDPSGSASGIQADFEEVKYFLETNKGVSSARNRSIEESGKLGADIIAFLDDDEVPSKNWLIDMLDALNNYSADIVAGPVIAELPDDLKAFSPFMARKRHPTGTPIKYWGAGNVLLRAKVFHQVGLFSQDYSETGGEDTQFSARCSKQGLHMVWSDTATVVEPTDATRANPKWLNDRAYANGRIIARVERELNIGDVRRRAVIALLRLLAGVLAWPISLIVDRIFRTRFSLLCSMSMRKGLGMTEEIFKGSKRISSA</sequence>
<keyword evidence="4" id="KW-1133">Transmembrane helix</keyword>
<dbReference type="PANTHER" id="PTHR43179:SF12">
    <property type="entry name" value="GALACTOFURANOSYLTRANSFERASE GLFT2"/>
    <property type="match status" value="1"/>
</dbReference>
<evidence type="ECO:0000256" key="4">
    <source>
        <dbReference type="SAM" id="Phobius"/>
    </source>
</evidence>
<gene>
    <name evidence="6" type="ORF">HNQ08_002543</name>
</gene>
<keyword evidence="4" id="KW-0472">Membrane</keyword>
<name>A0A7W8JV00_9DEIO</name>
<dbReference type="Proteomes" id="UP000552709">
    <property type="component" value="Unassembled WGS sequence"/>
</dbReference>
<dbReference type="InterPro" id="IPR001173">
    <property type="entry name" value="Glyco_trans_2-like"/>
</dbReference>
<keyword evidence="3 6" id="KW-0808">Transferase</keyword>
<dbReference type="Gene3D" id="3.90.550.10">
    <property type="entry name" value="Spore Coat Polysaccharide Biosynthesis Protein SpsA, Chain A"/>
    <property type="match status" value="1"/>
</dbReference>
<keyword evidence="7" id="KW-1185">Reference proteome</keyword>
<feature type="transmembrane region" description="Helical" evidence="4">
    <location>
        <begin position="241"/>
        <end position="261"/>
    </location>
</feature>
<protein>
    <submittedName>
        <fullName evidence="6">GT2 family glycosyltransferase</fullName>
    </submittedName>
</protein>
<organism evidence="6 7">
    <name type="scientific">Deinococcus humi</name>
    <dbReference type="NCBI Taxonomy" id="662880"/>
    <lineage>
        <taxon>Bacteria</taxon>
        <taxon>Thermotogati</taxon>
        <taxon>Deinococcota</taxon>
        <taxon>Deinococci</taxon>
        <taxon>Deinococcales</taxon>
        <taxon>Deinococcaceae</taxon>
        <taxon>Deinococcus</taxon>
    </lineage>
</organism>
<evidence type="ECO:0000256" key="3">
    <source>
        <dbReference type="ARBA" id="ARBA00022679"/>
    </source>
</evidence>
<evidence type="ECO:0000256" key="2">
    <source>
        <dbReference type="ARBA" id="ARBA00022676"/>
    </source>
</evidence>
<evidence type="ECO:0000313" key="6">
    <source>
        <dbReference type="EMBL" id="MBB5363445.1"/>
    </source>
</evidence>
<evidence type="ECO:0000259" key="5">
    <source>
        <dbReference type="Pfam" id="PF00535"/>
    </source>
</evidence>
<comment type="caution">
    <text evidence="6">The sequence shown here is derived from an EMBL/GenBank/DDBJ whole genome shotgun (WGS) entry which is preliminary data.</text>
</comment>
<reference evidence="6 7" key="1">
    <citation type="submission" date="2020-08" db="EMBL/GenBank/DDBJ databases">
        <title>Genomic Encyclopedia of Type Strains, Phase IV (KMG-IV): sequencing the most valuable type-strain genomes for metagenomic binning, comparative biology and taxonomic classification.</title>
        <authorList>
            <person name="Goeker M."/>
        </authorList>
    </citation>
    <scope>NUCLEOTIDE SEQUENCE [LARGE SCALE GENOMIC DNA]</scope>
    <source>
        <strain evidence="6 7">DSM 27939</strain>
    </source>
</reference>
<accession>A0A7W8JV00</accession>
<dbReference type="GO" id="GO:0016757">
    <property type="term" value="F:glycosyltransferase activity"/>
    <property type="evidence" value="ECO:0007669"/>
    <property type="project" value="UniProtKB-KW"/>
</dbReference>
<dbReference type="RefSeq" id="WP_184132327.1">
    <property type="nucleotide sequence ID" value="NZ_JACHFL010000005.1"/>
</dbReference>
<keyword evidence="4" id="KW-0812">Transmembrane</keyword>
<dbReference type="PANTHER" id="PTHR43179">
    <property type="entry name" value="RHAMNOSYLTRANSFERASE WBBL"/>
    <property type="match status" value="1"/>
</dbReference>
<dbReference type="InterPro" id="IPR029044">
    <property type="entry name" value="Nucleotide-diphossugar_trans"/>
</dbReference>
<keyword evidence="2" id="KW-0328">Glycosyltransferase</keyword>
<evidence type="ECO:0000313" key="7">
    <source>
        <dbReference type="Proteomes" id="UP000552709"/>
    </source>
</evidence>